<dbReference type="InterPro" id="IPR013087">
    <property type="entry name" value="Znf_C2H2_type"/>
</dbReference>
<evidence type="ECO:0000256" key="3">
    <source>
        <dbReference type="ARBA" id="ARBA00022737"/>
    </source>
</evidence>
<feature type="domain" description="C2H2-type" evidence="12">
    <location>
        <begin position="52"/>
        <end position="79"/>
    </location>
</feature>
<evidence type="ECO:0000256" key="2">
    <source>
        <dbReference type="ARBA" id="ARBA00022723"/>
    </source>
</evidence>
<dbReference type="Proteomes" id="UP001159641">
    <property type="component" value="Unassembled WGS sequence"/>
</dbReference>
<evidence type="ECO:0000256" key="8">
    <source>
        <dbReference type="ARBA" id="ARBA00023163"/>
    </source>
</evidence>
<keyword evidence="7" id="KW-0238">DNA-binding</keyword>
<dbReference type="Pfam" id="PF13912">
    <property type="entry name" value="zf-C2H2_6"/>
    <property type="match status" value="1"/>
</dbReference>
<feature type="domain" description="C2H2-type" evidence="12">
    <location>
        <begin position="31"/>
        <end position="51"/>
    </location>
</feature>
<evidence type="ECO:0000256" key="11">
    <source>
        <dbReference type="SAM" id="MobiDB-lite"/>
    </source>
</evidence>
<sequence>MLPGETYEHKECGGALDSIQHQSIHTEEKIYECKECGKAFKHQRIHTGEKPYVCKECGKAFYHPSGLSQHWGIHIGEKPYECMECGKTISSSSAFIRHQRIHTGEKPFECKECRKAFHRSSDLSQHQRIHMENHKAFCQDAGQAAVTAWRFISFSLLGIRSILPSTCQSLRTLWRHPPPARGKLRLREQDDPFWPARALSPHYTSQKSPRPEISFPPERDRRCQSATGDARARPEMPERDRRRHITAGTADARSDSRSRRRTRRSRIVLLGGVRY</sequence>
<feature type="domain" description="C2H2-type" evidence="12">
    <location>
        <begin position="80"/>
        <end position="107"/>
    </location>
</feature>
<dbReference type="InterPro" id="IPR036236">
    <property type="entry name" value="Znf_C2H2_sf"/>
</dbReference>
<dbReference type="GO" id="GO:0000981">
    <property type="term" value="F:DNA-binding transcription factor activity, RNA polymerase II-specific"/>
    <property type="evidence" value="ECO:0007669"/>
    <property type="project" value="TreeGrafter"/>
</dbReference>
<feature type="region of interest" description="Disordered" evidence="11">
    <location>
        <begin position="195"/>
        <end position="263"/>
    </location>
</feature>
<keyword evidence="14" id="KW-1185">Reference proteome</keyword>
<accession>A0AB34HJU1</accession>
<dbReference type="PANTHER" id="PTHR23226:SF412">
    <property type="entry name" value="ZINC FINGER PROTEIN 983"/>
    <property type="match status" value="1"/>
</dbReference>
<protein>
    <recommendedName>
        <fullName evidence="12">C2H2-type domain-containing protein</fullName>
    </recommendedName>
</protein>
<dbReference type="GO" id="GO:0000978">
    <property type="term" value="F:RNA polymerase II cis-regulatory region sequence-specific DNA binding"/>
    <property type="evidence" value="ECO:0007669"/>
    <property type="project" value="TreeGrafter"/>
</dbReference>
<keyword evidence="3" id="KW-0677">Repeat</keyword>
<dbReference type="AlphaFoldDB" id="A0AB34HJU1"/>
<keyword evidence="9" id="KW-0539">Nucleus</keyword>
<reference evidence="13 14" key="1">
    <citation type="submission" date="2022-11" db="EMBL/GenBank/DDBJ databases">
        <title>Whole genome sequence of Eschrichtius robustus ER-17-0199.</title>
        <authorList>
            <person name="Bruniche-Olsen A."/>
            <person name="Black A.N."/>
            <person name="Fields C.J."/>
            <person name="Walden K."/>
            <person name="Dewoody J.A."/>
        </authorList>
    </citation>
    <scope>NUCLEOTIDE SEQUENCE [LARGE SCALE GENOMIC DNA]</scope>
    <source>
        <strain evidence="13">ER-17-0199</strain>
        <tissue evidence="13">Blubber</tissue>
    </source>
</reference>
<gene>
    <name evidence="13" type="ORF">J1605_004278</name>
</gene>
<comment type="subcellular location">
    <subcellularLocation>
        <location evidence="1">Nucleus</location>
    </subcellularLocation>
</comment>
<dbReference type="EMBL" id="JAIQCJ010001271">
    <property type="protein sequence ID" value="KAJ8791473.1"/>
    <property type="molecule type" value="Genomic_DNA"/>
</dbReference>
<evidence type="ECO:0000256" key="5">
    <source>
        <dbReference type="ARBA" id="ARBA00022833"/>
    </source>
</evidence>
<evidence type="ECO:0000313" key="13">
    <source>
        <dbReference type="EMBL" id="KAJ8791473.1"/>
    </source>
</evidence>
<name>A0AB34HJU1_ESCRO</name>
<keyword evidence="2" id="KW-0479">Metal-binding</keyword>
<dbReference type="PROSITE" id="PS50157">
    <property type="entry name" value="ZINC_FINGER_C2H2_2"/>
    <property type="match status" value="4"/>
</dbReference>
<keyword evidence="6" id="KW-0805">Transcription regulation</keyword>
<keyword evidence="8" id="KW-0804">Transcription</keyword>
<keyword evidence="4 10" id="KW-0863">Zinc-finger</keyword>
<evidence type="ECO:0000313" key="14">
    <source>
        <dbReference type="Proteomes" id="UP001159641"/>
    </source>
</evidence>
<organism evidence="13 14">
    <name type="scientific">Eschrichtius robustus</name>
    <name type="common">California gray whale</name>
    <name type="synonym">Eschrichtius gibbosus</name>
    <dbReference type="NCBI Taxonomy" id="9764"/>
    <lineage>
        <taxon>Eukaryota</taxon>
        <taxon>Metazoa</taxon>
        <taxon>Chordata</taxon>
        <taxon>Craniata</taxon>
        <taxon>Vertebrata</taxon>
        <taxon>Euteleostomi</taxon>
        <taxon>Mammalia</taxon>
        <taxon>Eutheria</taxon>
        <taxon>Laurasiatheria</taxon>
        <taxon>Artiodactyla</taxon>
        <taxon>Whippomorpha</taxon>
        <taxon>Cetacea</taxon>
        <taxon>Mysticeti</taxon>
        <taxon>Eschrichtiidae</taxon>
        <taxon>Eschrichtius</taxon>
    </lineage>
</organism>
<dbReference type="SMART" id="SM00355">
    <property type="entry name" value="ZnF_C2H2"/>
    <property type="match status" value="4"/>
</dbReference>
<comment type="caution">
    <text evidence="13">The sequence shown here is derived from an EMBL/GenBank/DDBJ whole genome shotgun (WGS) entry which is preliminary data.</text>
</comment>
<keyword evidence="5" id="KW-0862">Zinc</keyword>
<evidence type="ECO:0000256" key="7">
    <source>
        <dbReference type="ARBA" id="ARBA00023125"/>
    </source>
</evidence>
<evidence type="ECO:0000259" key="12">
    <source>
        <dbReference type="PROSITE" id="PS50157"/>
    </source>
</evidence>
<dbReference type="Gene3D" id="3.30.160.60">
    <property type="entry name" value="Classic Zinc Finger"/>
    <property type="match status" value="4"/>
</dbReference>
<evidence type="ECO:0000256" key="6">
    <source>
        <dbReference type="ARBA" id="ARBA00023015"/>
    </source>
</evidence>
<dbReference type="GO" id="GO:0008270">
    <property type="term" value="F:zinc ion binding"/>
    <property type="evidence" value="ECO:0007669"/>
    <property type="project" value="UniProtKB-KW"/>
</dbReference>
<dbReference type="PANTHER" id="PTHR23226">
    <property type="entry name" value="ZINC FINGER AND SCAN DOMAIN-CONTAINING"/>
    <property type="match status" value="1"/>
</dbReference>
<dbReference type="Pfam" id="PF00096">
    <property type="entry name" value="zf-C2H2"/>
    <property type="match status" value="3"/>
</dbReference>
<dbReference type="FunFam" id="3.30.160.60:FF:000352">
    <property type="entry name" value="zinc finger protein 3 homolog"/>
    <property type="match status" value="1"/>
</dbReference>
<feature type="domain" description="C2H2-type" evidence="12">
    <location>
        <begin position="108"/>
        <end position="135"/>
    </location>
</feature>
<dbReference type="FunFam" id="3.30.160.60:FF:000099">
    <property type="entry name" value="Zinc finger protein 79"/>
    <property type="match status" value="1"/>
</dbReference>
<feature type="compositionally biased region" description="Basic and acidic residues" evidence="11">
    <location>
        <begin position="230"/>
        <end position="240"/>
    </location>
</feature>
<dbReference type="GO" id="GO:0005634">
    <property type="term" value="C:nucleus"/>
    <property type="evidence" value="ECO:0007669"/>
    <property type="project" value="UniProtKB-SubCell"/>
</dbReference>
<dbReference type="PROSITE" id="PS00028">
    <property type="entry name" value="ZINC_FINGER_C2H2_1"/>
    <property type="match status" value="3"/>
</dbReference>
<evidence type="ECO:0000256" key="10">
    <source>
        <dbReference type="PROSITE-ProRule" id="PRU00042"/>
    </source>
</evidence>
<proteinExistence type="predicted"/>
<evidence type="ECO:0000256" key="1">
    <source>
        <dbReference type="ARBA" id="ARBA00004123"/>
    </source>
</evidence>
<dbReference type="SUPFAM" id="SSF57667">
    <property type="entry name" value="beta-beta-alpha zinc fingers"/>
    <property type="match status" value="2"/>
</dbReference>
<evidence type="ECO:0000256" key="4">
    <source>
        <dbReference type="ARBA" id="ARBA00022771"/>
    </source>
</evidence>
<evidence type="ECO:0000256" key="9">
    <source>
        <dbReference type="ARBA" id="ARBA00023242"/>
    </source>
</evidence>
<dbReference type="FunFam" id="3.30.160.60:FF:000737">
    <property type="entry name" value="Zinc finger protein 565"/>
    <property type="match status" value="1"/>
</dbReference>